<dbReference type="Gene3D" id="3.20.160.10">
    <property type="entry name" value="vpa0580 domain like"/>
    <property type="match status" value="1"/>
</dbReference>
<protein>
    <submittedName>
        <fullName evidence="1">Type III effector</fullName>
    </submittedName>
</protein>
<sequence>MEALIHRLKTSPESIAFEKVIETINKHYDFSPAAFTNGLGNETLTNAIGTNEGSCRIFSFAKTHALSEAETLACFGNYYRIDVLQNPDNVDHMNIRNFMKYGWVGINFSVDPLITKSA</sequence>
<dbReference type="OrthoDB" id="9790826at2"/>
<proteinExistence type="predicted"/>
<organism evidence="1 2">
    <name type="scientific">Photobacterium frigidiphilum</name>
    <dbReference type="NCBI Taxonomy" id="264736"/>
    <lineage>
        <taxon>Bacteria</taxon>
        <taxon>Pseudomonadati</taxon>
        <taxon>Pseudomonadota</taxon>
        <taxon>Gammaproteobacteria</taxon>
        <taxon>Vibrionales</taxon>
        <taxon>Vibrionaceae</taxon>
        <taxon>Photobacterium</taxon>
    </lineage>
</organism>
<gene>
    <name evidence="1" type="ORF">C9J12_25010</name>
</gene>
<dbReference type="EMBL" id="PYMJ01000039">
    <property type="protein sequence ID" value="PSU44934.1"/>
    <property type="molecule type" value="Genomic_DNA"/>
</dbReference>
<dbReference type="AlphaFoldDB" id="A0A2T3J841"/>
<evidence type="ECO:0000313" key="1">
    <source>
        <dbReference type="EMBL" id="PSU44934.1"/>
    </source>
</evidence>
<dbReference type="Proteomes" id="UP000240987">
    <property type="component" value="Unassembled WGS sequence"/>
</dbReference>
<reference evidence="1 2" key="1">
    <citation type="submission" date="2018-01" db="EMBL/GenBank/DDBJ databases">
        <title>Whole genome sequencing of Histamine producing bacteria.</title>
        <authorList>
            <person name="Butler K."/>
        </authorList>
    </citation>
    <scope>NUCLEOTIDE SEQUENCE [LARGE SCALE GENOMIC DNA]</scope>
    <source>
        <strain evidence="1 2">JCM 12947</strain>
    </source>
</reference>
<name>A0A2T3J841_9GAMM</name>
<dbReference type="RefSeq" id="WP_107245189.1">
    <property type="nucleotide sequence ID" value="NZ_JBALVU010000071.1"/>
</dbReference>
<evidence type="ECO:0000313" key="2">
    <source>
        <dbReference type="Proteomes" id="UP000240987"/>
    </source>
</evidence>
<comment type="caution">
    <text evidence="1">The sequence shown here is derived from an EMBL/GenBank/DDBJ whole genome shotgun (WGS) entry which is preliminary data.</text>
</comment>
<keyword evidence="2" id="KW-1185">Reference proteome</keyword>
<accession>A0A2T3J841</accession>
<dbReference type="Pfam" id="PF08888">
    <property type="entry name" value="HopJ"/>
    <property type="match status" value="1"/>
</dbReference>
<dbReference type="InterPro" id="IPR038604">
    <property type="entry name" value="HopJ_sf"/>
</dbReference>
<dbReference type="InterPro" id="IPR014984">
    <property type="entry name" value="HopJ"/>
</dbReference>